<gene>
    <name evidence="9" type="primary">tatA</name>
    <name evidence="11" type="ORF">ISF26_21450</name>
</gene>
<name>A0ABY3PKV4_9CYAN</name>
<organism evidence="11 12">
    <name type="scientific">Gloeobacter morelensis MG652769</name>
    <dbReference type="NCBI Taxonomy" id="2781736"/>
    <lineage>
        <taxon>Bacteria</taxon>
        <taxon>Bacillati</taxon>
        <taxon>Cyanobacteriota</taxon>
        <taxon>Cyanophyceae</taxon>
        <taxon>Gloeobacterales</taxon>
        <taxon>Gloeobacteraceae</taxon>
        <taxon>Gloeobacter</taxon>
        <taxon>Gloeobacter morelensis</taxon>
    </lineage>
</organism>
<keyword evidence="4 9" id="KW-0653">Protein transport</keyword>
<dbReference type="Proteomes" id="UP001054846">
    <property type="component" value="Chromosome"/>
</dbReference>
<comment type="similarity">
    <text evidence="9">Belongs to the TatA/E family.</text>
</comment>
<dbReference type="NCBIfam" id="NF011429">
    <property type="entry name" value="PRK14857.1"/>
    <property type="match status" value="1"/>
</dbReference>
<dbReference type="PANTHER" id="PTHR33162:SF1">
    <property type="entry name" value="SEC-INDEPENDENT PROTEIN TRANSLOCASE PROTEIN TATA, CHLOROPLASTIC"/>
    <property type="match status" value="1"/>
</dbReference>
<keyword evidence="5 9" id="KW-1133">Transmembrane helix</keyword>
<evidence type="ECO:0000256" key="6">
    <source>
        <dbReference type="ARBA" id="ARBA00023010"/>
    </source>
</evidence>
<evidence type="ECO:0000313" key="11">
    <source>
        <dbReference type="EMBL" id="UFP94286.1"/>
    </source>
</evidence>
<evidence type="ECO:0000256" key="8">
    <source>
        <dbReference type="ARBA" id="ARBA00025340"/>
    </source>
</evidence>
<keyword evidence="6 9" id="KW-0811">Translocation</keyword>
<accession>A0ABY3PKV4</accession>
<dbReference type="Pfam" id="PF02416">
    <property type="entry name" value="TatA_B_E"/>
    <property type="match status" value="1"/>
</dbReference>
<dbReference type="Gene3D" id="1.20.5.3310">
    <property type="match status" value="1"/>
</dbReference>
<dbReference type="RefSeq" id="WP_230841346.1">
    <property type="nucleotide sequence ID" value="NZ_CP063845.1"/>
</dbReference>
<keyword evidence="7 9" id="KW-0472">Membrane</keyword>
<evidence type="ECO:0000256" key="3">
    <source>
        <dbReference type="ARBA" id="ARBA00022692"/>
    </source>
</evidence>
<reference evidence="11 12" key="1">
    <citation type="journal article" date="2021" name="Genome Biol. Evol.">
        <title>Complete Genome Sequencing of a Novel Gloeobacter Species from a Waterfall Cave in Mexico.</title>
        <authorList>
            <person name="Saw J.H."/>
            <person name="Cardona T."/>
            <person name="Montejano G."/>
        </authorList>
    </citation>
    <scope>NUCLEOTIDE SEQUENCE [LARGE SCALE GENOMIC DNA]</scope>
    <source>
        <strain evidence="11">MG652769</strain>
    </source>
</reference>
<dbReference type="PANTHER" id="PTHR33162">
    <property type="entry name" value="SEC-INDEPENDENT PROTEIN TRANSLOCASE PROTEIN TATA, CHLOROPLASTIC"/>
    <property type="match status" value="1"/>
</dbReference>
<feature type="region of interest" description="Disordered" evidence="10">
    <location>
        <begin position="53"/>
        <end position="94"/>
    </location>
</feature>
<evidence type="ECO:0000313" key="12">
    <source>
        <dbReference type="Proteomes" id="UP001054846"/>
    </source>
</evidence>
<evidence type="ECO:0000256" key="5">
    <source>
        <dbReference type="ARBA" id="ARBA00022989"/>
    </source>
</evidence>
<keyword evidence="9" id="KW-1003">Cell membrane</keyword>
<sequence>MELFGVGPLELLVIGTVALLVFGPKKLPELAQNVGKVMRGLKDVSRDFEREVKREFAEPPATQTTPNRSYDVVESVQPPPVEINDAAKQPEKQP</sequence>
<evidence type="ECO:0000256" key="2">
    <source>
        <dbReference type="ARBA" id="ARBA00022448"/>
    </source>
</evidence>
<evidence type="ECO:0000256" key="1">
    <source>
        <dbReference type="ARBA" id="ARBA00004167"/>
    </source>
</evidence>
<proteinExistence type="inferred from homology"/>
<dbReference type="PRINTS" id="PR01506">
    <property type="entry name" value="TATBPROTEIN"/>
</dbReference>
<evidence type="ECO:0000256" key="4">
    <source>
        <dbReference type="ARBA" id="ARBA00022927"/>
    </source>
</evidence>
<comment type="subcellular location">
    <subcellularLocation>
        <location evidence="9">Cell membrane</location>
        <topology evidence="9">Single-pass membrane protein</topology>
    </subcellularLocation>
    <subcellularLocation>
        <location evidence="1">Membrane</location>
        <topology evidence="1">Single-pass membrane protein</topology>
    </subcellularLocation>
</comment>
<comment type="function">
    <text evidence="9">Part of the twin-arginine translocation (Tat) system that transports large folded proteins containing a characteristic twin-arginine motif in their signal peptide across membranes. TatA could form the protein-conducting channel of the Tat system.</text>
</comment>
<keyword evidence="3 9" id="KW-0812">Transmembrane</keyword>
<dbReference type="HAMAP" id="MF_00236">
    <property type="entry name" value="TatA_E"/>
    <property type="match status" value="1"/>
</dbReference>
<protein>
    <recommendedName>
        <fullName evidence="9">Sec-independent protein translocase protein TatA</fullName>
    </recommendedName>
</protein>
<dbReference type="EMBL" id="CP063845">
    <property type="protein sequence ID" value="UFP94286.1"/>
    <property type="molecule type" value="Genomic_DNA"/>
</dbReference>
<dbReference type="InterPro" id="IPR006312">
    <property type="entry name" value="TatA/E"/>
</dbReference>
<comment type="subunit">
    <text evidence="9">Forms a complex with TatC.</text>
</comment>
<keyword evidence="12" id="KW-1185">Reference proteome</keyword>
<comment type="function">
    <text evidence="8">Part of the twin-arginine translocation (Tat) system that transports large folded proteins containing a characteristic twin-arginine motif in their signal peptide across the thylakoid membrane. Involved in delta pH-dependent protein transport required for chloroplast development, especially thylakoid membrane formation. TATC and TATB mediate precursor recognition, whereas TATA facilitates translocation.</text>
</comment>
<keyword evidence="2 9" id="KW-0813">Transport</keyword>
<evidence type="ECO:0000256" key="9">
    <source>
        <dbReference type="HAMAP-Rule" id="MF_00236"/>
    </source>
</evidence>
<evidence type="ECO:0000256" key="10">
    <source>
        <dbReference type="SAM" id="MobiDB-lite"/>
    </source>
</evidence>
<dbReference type="InterPro" id="IPR003369">
    <property type="entry name" value="TatA/B/E"/>
</dbReference>
<evidence type="ECO:0000256" key="7">
    <source>
        <dbReference type="ARBA" id="ARBA00023136"/>
    </source>
</evidence>